<feature type="binding site" evidence="7">
    <location>
        <begin position="133"/>
        <end position="139"/>
    </location>
    <ligand>
        <name>ATP</name>
        <dbReference type="ChEBI" id="CHEBI:30616"/>
    </ligand>
</feature>
<comment type="subcellular location">
    <subcellularLocation>
        <location evidence="1 7 8">Cytoplasm</location>
    </subcellularLocation>
</comment>
<feature type="domain" description="Mur ligase central" evidence="10">
    <location>
        <begin position="131"/>
        <end position="249"/>
    </location>
</feature>
<evidence type="ECO:0000313" key="11">
    <source>
        <dbReference type="EMBL" id="MFA9478787.1"/>
    </source>
</evidence>
<accession>A0ABV4U5B0</accession>
<keyword evidence="7 8" id="KW-0133">Cell shape</keyword>
<dbReference type="Pfam" id="PF21799">
    <property type="entry name" value="MurD-like_N"/>
    <property type="match status" value="1"/>
</dbReference>
<evidence type="ECO:0000313" key="12">
    <source>
        <dbReference type="Proteomes" id="UP001575105"/>
    </source>
</evidence>
<evidence type="ECO:0000256" key="1">
    <source>
        <dbReference type="ARBA" id="ARBA00004496"/>
    </source>
</evidence>
<comment type="caution">
    <text evidence="11">The sequence shown here is derived from an EMBL/GenBank/DDBJ whole genome shotgun (WGS) entry which is preliminary data.</text>
</comment>
<evidence type="ECO:0000256" key="7">
    <source>
        <dbReference type="HAMAP-Rule" id="MF_00639"/>
    </source>
</evidence>
<protein>
    <recommendedName>
        <fullName evidence="7 8">UDP-N-acetylmuramoylalanine--D-glutamate ligase</fullName>
        <ecNumber evidence="7 8">6.3.2.9</ecNumber>
    </recommendedName>
    <alternativeName>
        <fullName evidence="7">D-glutamic acid-adding enzyme</fullName>
    </alternativeName>
    <alternativeName>
        <fullName evidence="7">UDP-N-acetylmuramoyl-L-alanyl-D-glutamate synthetase</fullName>
    </alternativeName>
</protein>
<dbReference type="InterPro" id="IPR005762">
    <property type="entry name" value="MurD"/>
</dbReference>
<evidence type="ECO:0000256" key="6">
    <source>
        <dbReference type="ARBA" id="ARBA00022840"/>
    </source>
</evidence>
<keyword evidence="7 8" id="KW-0132">Cell division</keyword>
<keyword evidence="7 8" id="KW-0573">Peptidoglycan synthesis</keyword>
<dbReference type="GO" id="GO:0008764">
    <property type="term" value="F:UDP-N-acetylmuramoylalanine-D-glutamate ligase activity"/>
    <property type="evidence" value="ECO:0007669"/>
    <property type="project" value="UniProtKB-EC"/>
</dbReference>
<keyword evidence="7 8" id="KW-0961">Cell wall biogenesis/degradation</keyword>
<organism evidence="11 12">
    <name type="scientific">Natronomicrosphaera hydrolytica</name>
    <dbReference type="NCBI Taxonomy" id="3242702"/>
    <lineage>
        <taxon>Bacteria</taxon>
        <taxon>Pseudomonadati</taxon>
        <taxon>Planctomycetota</taxon>
        <taxon>Phycisphaerae</taxon>
        <taxon>Phycisphaerales</taxon>
        <taxon>Phycisphaeraceae</taxon>
        <taxon>Natronomicrosphaera</taxon>
    </lineage>
</organism>
<evidence type="ECO:0000256" key="5">
    <source>
        <dbReference type="ARBA" id="ARBA00022741"/>
    </source>
</evidence>
<dbReference type="EMBL" id="JBGUBD010000006">
    <property type="protein sequence ID" value="MFA9478787.1"/>
    <property type="molecule type" value="Genomic_DNA"/>
</dbReference>
<dbReference type="InterPro" id="IPR013221">
    <property type="entry name" value="Mur_ligase_cen"/>
</dbReference>
<dbReference type="SUPFAM" id="SSF53244">
    <property type="entry name" value="MurD-like peptide ligases, peptide-binding domain"/>
    <property type="match status" value="1"/>
</dbReference>
<dbReference type="PANTHER" id="PTHR43692">
    <property type="entry name" value="UDP-N-ACETYLMURAMOYLALANINE--D-GLUTAMATE LIGASE"/>
    <property type="match status" value="1"/>
</dbReference>
<dbReference type="Pfam" id="PF02875">
    <property type="entry name" value="Mur_ligase_C"/>
    <property type="match status" value="1"/>
</dbReference>
<evidence type="ECO:0000256" key="2">
    <source>
        <dbReference type="ARBA" id="ARBA00004752"/>
    </source>
</evidence>
<evidence type="ECO:0000259" key="10">
    <source>
        <dbReference type="Pfam" id="PF08245"/>
    </source>
</evidence>
<comment type="pathway">
    <text evidence="2 7 8">Cell wall biogenesis; peptidoglycan biosynthesis.</text>
</comment>
<keyword evidence="12" id="KW-1185">Reference proteome</keyword>
<keyword evidence="6 7" id="KW-0067">ATP-binding</keyword>
<sequence length="501" mass="54071">MTGRRTSTSDRLTQVAGRRVVVMGLGRFGGGVGVTRFLVRQGARVLLTDREPAEQLSESLAKLDDLSGVDYRLGEHRESDFTNADLIVVNPAVPAHRDPYVQAARQAGVPVTTEIRLLVERLPNRQRVIGVTGSAGKSTVTAMIGHILRKAVAQQHERTPCVWLGGNLGGSLLPHVDGHAEAIDVHDWVVLELSSFMLESLREASWSPHIAVVTNLQPNHLDWHGSLESYAAAKQAIFDYQRPGDGAVLGPAEQFAVPLATRVRERIIEPVGDDFPPLSVPGAHNRINALLAIAAADFAGAPFCNADHLIESLADFAGLPHRLQFAAEHVGVRFFNDSKSTTPDAARRAIDSFPAGTVHVILGGYDKQSDLTDLAHHAARHCKAIYTIGDTGDTLARAAATLTTDDDWADVHGPSASFESCGAAGWRDDPAEVVRCGELDHAVRETVRRARQGDVVLLSPGCASWDQFTHFEQRGKQFVEAVLRWTTEAGVPATPDSNSPS</sequence>
<dbReference type="Gene3D" id="3.40.1190.10">
    <property type="entry name" value="Mur-like, catalytic domain"/>
    <property type="match status" value="1"/>
</dbReference>
<comment type="catalytic activity">
    <reaction evidence="7 8">
        <text>UDP-N-acetyl-alpha-D-muramoyl-L-alanine + D-glutamate + ATP = UDP-N-acetyl-alpha-D-muramoyl-L-alanyl-D-glutamate + ADP + phosphate + H(+)</text>
        <dbReference type="Rhea" id="RHEA:16429"/>
        <dbReference type="ChEBI" id="CHEBI:15378"/>
        <dbReference type="ChEBI" id="CHEBI:29986"/>
        <dbReference type="ChEBI" id="CHEBI:30616"/>
        <dbReference type="ChEBI" id="CHEBI:43474"/>
        <dbReference type="ChEBI" id="CHEBI:83898"/>
        <dbReference type="ChEBI" id="CHEBI:83900"/>
        <dbReference type="ChEBI" id="CHEBI:456216"/>
        <dbReference type="EC" id="6.3.2.9"/>
    </reaction>
</comment>
<dbReference type="HAMAP" id="MF_00639">
    <property type="entry name" value="MurD"/>
    <property type="match status" value="1"/>
</dbReference>
<dbReference type="SUPFAM" id="SSF51984">
    <property type="entry name" value="MurCD N-terminal domain"/>
    <property type="match status" value="1"/>
</dbReference>
<reference evidence="11 12" key="1">
    <citation type="submission" date="2024-08" db="EMBL/GenBank/DDBJ databases">
        <title>Whole-genome sequencing of halo(alkali)philic microorganisms from hypersaline lakes.</title>
        <authorList>
            <person name="Sorokin D.Y."/>
            <person name="Merkel A.Y."/>
            <person name="Messina E."/>
            <person name="Yakimov M."/>
        </authorList>
    </citation>
    <scope>NUCLEOTIDE SEQUENCE [LARGE SCALE GENOMIC DNA]</scope>
    <source>
        <strain evidence="11 12">AB-hyl4</strain>
    </source>
</reference>
<dbReference type="SUPFAM" id="SSF53623">
    <property type="entry name" value="MurD-like peptide ligases, catalytic domain"/>
    <property type="match status" value="1"/>
</dbReference>
<gene>
    <name evidence="7 11" type="primary">murD</name>
    <name evidence="11" type="ORF">ACERK3_10815</name>
</gene>
<dbReference type="InterPro" id="IPR004101">
    <property type="entry name" value="Mur_ligase_C"/>
</dbReference>
<dbReference type="InterPro" id="IPR036615">
    <property type="entry name" value="Mur_ligase_C_dom_sf"/>
</dbReference>
<evidence type="ECO:0000256" key="8">
    <source>
        <dbReference type="RuleBase" id="RU003664"/>
    </source>
</evidence>
<keyword evidence="7 8" id="KW-0131">Cell cycle</keyword>
<dbReference type="RefSeq" id="WP_425345713.1">
    <property type="nucleotide sequence ID" value="NZ_JBGUBD010000006.1"/>
</dbReference>
<dbReference type="Gene3D" id="3.90.190.20">
    <property type="entry name" value="Mur ligase, C-terminal domain"/>
    <property type="match status" value="1"/>
</dbReference>
<dbReference type="InterPro" id="IPR036565">
    <property type="entry name" value="Mur-like_cat_sf"/>
</dbReference>
<proteinExistence type="inferred from homology"/>
<dbReference type="Gene3D" id="3.40.50.720">
    <property type="entry name" value="NAD(P)-binding Rossmann-like Domain"/>
    <property type="match status" value="1"/>
</dbReference>
<dbReference type="EC" id="6.3.2.9" evidence="7 8"/>
<dbReference type="Pfam" id="PF08245">
    <property type="entry name" value="Mur_ligase_M"/>
    <property type="match status" value="1"/>
</dbReference>
<name>A0ABV4U5B0_9BACT</name>
<evidence type="ECO:0000256" key="3">
    <source>
        <dbReference type="ARBA" id="ARBA00022490"/>
    </source>
</evidence>
<dbReference type="Proteomes" id="UP001575105">
    <property type="component" value="Unassembled WGS sequence"/>
</dbReference>
<keyword evidence="3 7" id="KW-0963">Cytoplasm</keyword>
<keyword evidence="4 7" id="KW-0436">Ligase</keyword>
<comment type="similarity">
    <text evidence="7">Belongs to the MurCDEF family.</text>
</comment>
<dbReference type="PANTHER" id="PTHR43692:SF1">
    <property type="entry name" value="UDP-N-ACETYLMURAMOYLALANINE--D-GLUTAMATE LIGASE"/>
    <property type="match status" value="1"/>
</dbReference>
<evidence type="ECO:0000256" key="4">
    <source>
        <dbReference type="ARBA" id="ARBA00022598"/>
    </source>
</evidence>
<keyword evidence="5 7" id="KW-0547">Nucleotide-binding</keyword>
<comment type="function">
    <text evidence="7 8">Cell wall formation. Catalyzes the addition of glutamate to the nucleotide precursor UDP-N-acetylmuramoyl-L-alanine (UMA).</text>
</comment>
<dbReference type="NCBIfam" id="TIGR01087">
    <property type="entry name" value="murD"/>
    <property type="match status" value="1"/>
</dbReference>
<feature type="domain" description="Mur ligase C-terminal" evidence="9">
    <location>
        <begin position="321"/>
        <end position="460"/>
    </location>
</feature>
<evidence type="ECO:0000259" key="9">
    <source>
        <dbReference type="Pfam" id="PF02875"/>
    </source>
</evidence>